<dbReference type="EMBL" id="VCEB01000006">
    <property type="protein sequence ID" value="KAB0376255.1"/>
    <property type="molecule type" value="Genomic_DNA"/>
</dbReference>
<evidence type="ECO:0000256" key="1">
    <source>
        <dbReference type="ARBA" id="ARBA00004613"/>
    </source>
</evidence>
<dbReference type="Pfam" id="PF01403">
    <property type="entry name" value="Sema"/>
    <property type="match status" value="1"/>
</dbReference>
<dbReference type="GO" id="GO:0045499">
    <property type="term" value="F:chemorepellent activity"/>
    <property type="evidence" value="ECO:0007669"/>
    <property type="project" value="TreeGrafter"/>
</dbReference>
<comment type="caution">
    <text evidence="9">Lacks conserved residue(s) required for the propagation of feature annotation.</text>
</comment>
<dbReference type="GO" id="GO:0005615">
    <property type="term" value="C:extracellular space"/>
    <property type="evidence" value="ECO:0007669"/>
    <property type="project" value="TreeGrafter"/>
</dbReference>
<evidence type="ECO:0000256" key="7">
    <source>
        <dbReference type="ARBA" id="ARBA00023180"/>
    </source>
</evidence>
<dbReference type="FunFam" id="3.30.1680.10:FF:000001">
    <property type="entry name" value="Semaphorin 3F like"/>
    <property type="match status" value="1"/>
</dbReference>
<dbReference type="Gene3D" id="3.30.1680.10">
    <property type="entry name" value="ligand-binding face of the semaphorins, domain 2"/>
    <property type="match status" value="1"/>
</dbReference>
<evidence type="ECO:0000256" key="6">
    <source>
        <dbReference type="ARBA" id="ARBA00023157"/>
    </source>
</evidence>
<dbReference type="InterPro" id="IPR027231">
    <property type="entry name" value="Semaphorin"/>
</dbReference>
<keyword evidence="6" id="KW-1015">Disulfide bond</keyword>
<dbReference type="Gene3D" id="2.130.10.10">
    <property type="entry name" value="YVTN repeat-like/Quinoprotein amine dehydrogenase"/>
    <property type="match status" value="1"/>
</dbReference>
<dbReference type="GO" id="GO:0001755">
    <property type="term" value="P:neural crest cell migration"/>
    <property type="evidence" value="ECO:0007669"/>
    <property type="project" value="TreeGrafter"/>
</dbReference>
<name>A0A5N3XQG9_MUNRE</name>
<keyword evidence="3" id="KW-0217">Developmental protein</keyword>
<dbReference type="SMART" id="SM00630">
    <property type="entry name" value="Sema"/>
    <property type="match status" value="1"/>
</dbReference>
<evidence type="ECO:0000256" key="9">
    <source>
        <dbReference type="PROSITE-ProRule" id="PRU00352"/>
    </source>
</evidence>
<dbReference type="SUPFAM" id="SSF48726">
    <property type="entry name" value="Immunoglobulin"/>
    <property type="match status" value="1"/>
</dbReference>
<dbReference type="Proteomes" id="UP000326062">
    <property type="component" value="Chromosome 6"/>
</dbReference>
<gene>
    <name evidence="13" type="ORF">FD755_012898</name>
</gene>
<evidence type="ECO:0008006" key="15">
    <source>
        <dbReference type="Google" id="ProtNLM"/>
    </source>
</evidence>
<dbReference type="InterPro" id="IPR001627">
    <property type="entry name" value="Semap_dom"/>
</dbReference>
<dbReference type="InterPro" id="IPR036352">
    <property type="entry name" value="Semap_dom_sf"/>
</dbReference>
<keyword evidence="8" id="KW-0393">Immunoglobulin domain</keyword>
<evidence type="ECO:0000256" key="10">
    <source>
        <dbReference type="SAM" id="MobiDB-lite"/>
    </source>
</evidence>
<dbReference type="PROSITE" id="PS50835">
    <property type="entry name" value="IG_LIKE"/>
    <property type="match status" value="1"/>
</dbReference>
<evidence type="ECO:0000256" key="3">
    <source>
        <dbReference type="ARBA" id="ARBA00022473"/>
    </source>
</evidence>
<evidence type="ECO:0000256" key="5">
    <source>
        <dbReference type="ARBA" id="ARBA00022729"/>
    </source>
</evidence>
<keyword evidence="14" id="KW-1185">Reference proteome</keyword>
<dbReference type="AlphaFoldDB" id="A0A5N3XQG9"/>
<keyword evidence="4" id="KW-0964">Secreted</keyword>
<feature type="domain" description="Sema" evidence="12">
    <location>
        <begin position="1"/>
        <end position="407"/>
    </location>
</feature>
<evidence type="ECO:0000256" key="2">
    <source>
        <dbReference type="ARBA" id="ARBA00009492"/>
    </source>
</evidence>
<dbReference type="InterPro" id="IPR015943">
    <property type="entry name" value="WD40/YVTN_repeat-like_dom_sf"/>
</dbReference>
<dbReference type="GO" id="GO:0030335">
    <property type="term" value="P:positive regulation of cell migration"/>
    <property type="evidence" value="ECO:0007669"/>
    <property type="project" value="TreeGrafter"/>
</dbReference>
<dbReference type="CDD" id="cd05871">
    <property type="entry name" value="Ig_Sema3"/>
    <property type="match status" value="1"/>
</dbReference>
<organism evidence="13 14">
    <name type="scientific">Muntiacus reevesi</name>
    <name type="common">Reeves' muntjac</name>
    <name type="synonym">Cervus reevesi</name>
    <dbReference type="NCBI Taxonomy" id="9886"/>
    <lineage>
        <taxon>Eukaryota</taxon>
        <taxon>Metazoa</taxon>
        <taxon>Chordata</taxon>
        <taxon>Craniata</taxon>
        <taxon>Vertebrata</taxon>
        <taxon>Euteleostomi</taxon>
        <taxon>Mammalia</taxon>
        <taxon>Eutheria</taxon>
        <taxon>Laurasiatheria</taxon>
        <taxon>Artiodactyla</taxon>
        <taxon>Ruminantia</taxon>
        <taxon>Pecora</taxon>
        <taxon>Cervidae</taxon>
        <taxon>Muntiacinae</taxon>
        <taxon>Muntiacus</taxon>
    </lineage>
</organism>
<feature type="compositionally biased region" description="Basic residues" evidence="10">
    <location>
        <begin position="614"/>
        <end position="641"/>
    </location>
</feature>
<dbReference type="SMART" id="SM00423">
    <property type="entry name" value="PSI"/>
    <property type="match status" value="1"/>
</dbReference>
<dbReference type="Pfam" id="PF18452">
    <property type="entry name" value="Ig_6"/>
    <property type="match status" value="1"/>
</dbReference>
<dbReference type="SUPFAM" id="SSF103575">
    <property type="entry name" value="Plexin repeat"/>
    <property type="match status" value="1"/>
</dbReference>
<dbReference type="PANTHER" id="PTHR11036">
    <property type="entry name" value="SEMAPHORIN"/>
    <property type="match status" value="1"/>
</dbReference>
<evidence type="ECO:0000259" key="11">
    <source>
        <dbReference type="PROSITE" id="PS50835"/>
    </source>
</evidence>
<reference evidence="13 14" key="1">
    <citation type="submission" date="2019-06" db="EMBL/GenBank/DDBJ databases">
        <title>Discovery of a novel chromosome fission-fusion reversal in muntjac.</title>
        <authorList>
            <person name="Mudd A.B."/>
            <person name="Bredeson J.V."/>
            <person name="Baum R."/>
            <person name="Hockemeyer D."/>
            <person name="Rokhsar D.S."/>
        </authorList>
    </citation>
    <scope>NUCLEOTIDE SEQUENCE [LARGE SCALE GENOMIC DNA]</scope>
    <source>
        <strain evidence="13">UCam_UCB_Mr</strain>
        <tissue evidence="13">Fibroblast cell line</tissue>
    </source>
</reference>
<accession>A0A5N3XQG9</accession>
<comment type="caution">
    <text evidence="13">The sequence shown here is derived from an EMBL/GenBank/DDBJ whole genome shotgun (WGS) entry which is preliminary data.</text>
</comment>
<dbReference type="InterPro" id="IPR036179">
    <property type="entry name" value="Ig-like_dom_sf"/>
</dbReference>
<dbReference type="GO" id="GO:0005886">
    <property type="term" value="C:plasma membrane"/>
    <property type="evidence" value="ECO:0007669"/>
    <property type="project" value="TreeGrafter"/>
</dbReference>
<sequence length="653" mass="76061">MLFICLFFIFHTFMIYYITECANFIRVLQPYNKTHVYVCGTGAFHPICGYIDLGIYKEEVIFRLDTHHLESGRLKCPFDPQQPFASVMTDEYLYSGTASDFLGKDTAFTRSLGPTHDHHYIRTDISEHHWLNGAKFIGTFPIPDTYNPDDDKVYFFFRESSQEGSTSDKTILSRVGRVCKVRYIYFTLGILNCYFFPLIEDIYLLPTRDERNPIVYGVFTTTSHVHVRLFVTLWTVACQAPLSIGFPRQEYYSGLPFPSPGDLPYPGIKLESSCPSKTYDPLVKSTRDFPDDVISFIKRHPVMYKSVYPVVGGPTFKRINVDYRLTQIVVDHVVAEDGQYDVMFLGTDIGTVLKVVSISKEKWNMEEVVLEELQIFKHSSIILNMELSLKQQQLYVGSRDGLVQLSLHRCDTYGKACADCCLARDPYCAWDGHACSRYAPTSKRRARRQDVKYGDPITQCWDIEDSISHEAADEKVIFGIEFNSTFLECIPKSQQASIKWYIQRSGDEHREEVKPDERIIKTEYGLLIRSLQKKDSGLYYCKAQEHTFIHTIVKLTLNVIENEQMENTQRAEHEEGRVKDLLAESRLRYKDYIQILSSPNFSLDQYCEQMWHREKRRQRNKGSPKWKHMQEMKKKRNRRHHRDLEELPRAVAT</sequence>
<dbReference type="Gene3D" id="2.60.40.10">
    <property type="entry name" value="Immunoglobulins"/>
    <property type="match status" value="1"/>
</dbReference>
<evidence type="ECO:0000313" key="13">
    <source>
        <dbReference type="EMBL" id="KAB0376255.1"/>
    </source>
</evidence>
<feature type="compositionally biased region" description="Basic and acidic residues" evidence="10">
    <location>
        <begin position="642"/>
        <end position="653"/>
    </location>
</feature>
<dbReference type="InterPro" id="IPR013783">
    <property type="entry name" value="Ig-like_fold"/>
</dbReference>
<dbReference type="GO" id="GO:0071526">
    <property type="term" value="P:semaphorin-plexin signaling pathway"/>
    <property type="evidence" value="ECO:0007669"/>
    <property type="project" value="TreeGrafter"/>
</dbReference>
<evidence type="ECO:0000256" key="4">
    <source>
        <dbReference type="ARBA" id="ARBA00022525"/>
    </source>
</evidence>
<dbReference type="InterPro" id="IPR041416">
    <property type="entry name" value="IL-1RAcP-like_ig"/>
</dbReference>
<evidence type="ECO:0000313" key="14">
    <source>
        <dbReference type="Proteomes" id="UP000326062"/>
    </source>
</evidence>
<dbReference type="GO" id="GO:0030215">
    <property type="term" value="F:semaphorin receptor binding"/>
    <property type="evidence" value="ECO:0007669"/>
    <property type="project" value="InterPro"/>
</dbReference>
<feature type="domain" description="Ig-like" evidence="11">
    <location>
        <begin position="487"/>
        <end position="556"/>
    </location>
</feature>
<dbReference type="InterPro" id="IPR007110">
    <property type="entry name" value="Ig-like_dom"/>
</dbReference>
<dbReference type="FunFam" id="2.60.40.10:FF:000030">
    <property type="entry name" value="Semaphorin 3F like"/>
    <property type="match status" value="1"/>
</dbReference>
<comment type="subcellular location">
    <subcellularLocation>
        <location evidence="1">Secreted</location>
    </subcellularLocation>
</comment>
<dbReference type="SUPFAM" id="SSF101912">
    <property type="entry name" value="Sema domain"/>
    <property type="match status" value="1"/>
</dbReference>
<protein>
    <recommendedName>
        <fullName evidence="15">Sema domain-containing protein</fullName>
    </recommendedName>
</protein>
<comment type="similarity">
    <text evidence="2">Belongs to the semaphorin family.</text>
</comment>
<feature type="region of interest" description="Disordered" evidence="10">
    <location>
        <begin position="614"/>
        <end position="653"/>
    </location>
</feature>
<proteinExistence type="inferred from homology"/>
<keyword evidence="7" id="KW-0325">Glycoprotein</keyword>
<dbReference type="PROSITE" id="PS51004">
    <property type="entry name" value="SEMA"/>
    <property type="match status" value="1"/>
</dbReference>
<evidence type="ECO:0000259" key="12">
    <source>
        <dbReference type="PROSITE" id="PS51004"/>
    </source>
</evidence>
<dbReference type="GO" id="GO:0007411">
    <property type="term" value="P:axon guidance"/>
    <property type="evidence" value="ECO:0007669"/>
    <property type="project" value="TreeGrafter"/>
</dbReference>
<dbReference type="InterPro" id="IPR016201">
    <property type="entry name" value="PSI"/>
</dbReference>
<dbReference type="PANTHER" id="PTHR11036:SF36">
    <property type="entry name" value="SEMAPHORIN-3D"/>
    <property type="match status" value="1"/>
</dbReference>
<keyword evidence="5" id="KW-0732">Signal</keyword>
<evidence type="ECO:0000256" key="8">
    <source>
        <dbReference type="ARBA" id="ARBA00023319"/>
    </source>
</evidence>